<gene>
    <name evidence="1" type="ORF">RCOM_0481410</name>
</gene>
<dbReference type="AlphaFoldDB" id="B9SY68"/>
<accession>B9SY68</accession>
<proteinExistence type="predicted"/>
<organism evidence="1 2">
    <name type="scientific">Ricinus communis</name>
    <name type="common">Castor bean</name>
    <dbReference type="NCBI Taxonomy" id="3988"/>
    <lineage>
        <taxon>Eukaryota</taxon>
        <taxon>Viridiplantae</taxon>
        <taxon>Streptophyta</taxon>
        <taxon>Embryophyta</taxon>
        <taxon>Tracheophyta</taxon>
        <taxon>Spermatophyta</taxon>
        <taxon>Magnoliopsida</taxon>
        <taxon>eudicotyledons</taxon>
        <taxon>Gunneridae</taxon>
        <taxon>Pentapetalae</taxon>
        <taxon>rosids</taxon>
        <taxon>fabids</taxon>
        <taxon>Malpighiales</taxon>
        <taxon>Euphorbiaceae</taxon>
        <taxon>Acalyphoideae</taxon>
        <taxon>Acalypheae</taxon>
        <taxon>Ricinus</taxon>
    </lineage>
</organism>
<evidence type="ECO:0000313" key="2">
    <source>
        <dbReference type="Proteomes" id="UP000008311"/>
    </source>
</evidence>
<keyword evidence="2" id="KW-1185">Reference proteome</keyword>
<name>B9SY68_RICCO</name>
<dbReference type="InParanoid" id="B9SY68"/>
<sequence>MQTKDYEAENDILKRVEGILTVVCFRSRTERLLGWIPLLVSWFRLNTDGAFSAVTGLAKAGDSVVETSGWDSACVVSLILGQDDVVGSYASFIRSIRSLLSQAWQIYKMAGTANELPLGYRFFQEPSHYILQRLFHDRCGIIYPCMIVE</sequence>
<protein>
    <submittedName>
        <fullName evidence="1">Uncharacterized protein</fullName>
    </submittedName>
</protein>
<dbReference type="Proteomes" id="UP000008311">
    <property type="component" value="Unassembled WGS sequence"/>
</dbReference>
<dbReference type="EMBL" id="EQ974242">
    <property type="protein sequence ID" value="EEF31452.1"/>
    <property type="molecule type" value="Genomic_DNA"/>
</dbReference>
<evidence type="ECO:0000313" key="1">
    <source>
        <dbReference type="EMBL" id="EEF31452.1"/>
    </source>
</evidence>
<reference evidence="2" key="1">
    <citation type="journal article" date="2010" name="Nat. Biotechnol.">
        <title>Draft genome sequence of the oilseed species Ricinus communis.</title>
        <authorList>
            <person name="Chan A.P."/>
            <person name="Crabtree J."/>
            <person name="Zhao Q."/>
            <person name="Lorenzi H."/>
            <person name="Orvis J."/>
            <person name="Puiu D."/>
            <person name="Melake-Berhan A."/>
            <person name="Jones K.M."/>
            <person name="Redman J."/>
            <person name="Chen G."/>
            <person name="Cahoon E.B."/>
            <person name="Gedil M."/>
            <person name="Stanke M."/>
            <person name="Haas B.J."/>
            <person name="Wortman J.R."/>
            <person name="Fraser-Liggett C.M."/>
            <person name="Ravel J."/>
            <person name="Rabinowicz P.D."/>
        </authorList>
    </citation>
    <scope>NUCLEOTIDE SEQUENCE [LARGE SCALE GENOMIC DNA]</scope>
    <source>
        <strain evidence="2">cv. Hale</strain>
    </source>
</reference>